<dbReference type="EMBL" id="AJMU01000008">
    <property type="protein sequence ID" value="EIG27773.1"/>
    <property type="molecule type" value="Genomic_DNA"/>
</dbReference>
<dbReference type="Proteomes" id="UP000003345">
    <property type="component" value="Unassembled WGS sequence"/>
</dbReference>
<dbReference type="PATRIC" id="fig|1095743.3.peg.168"/>
<sequence>MNQSYWAIINHFDIALINNELPFGTAEEIGTSGRKSVKLANIKVFR</sequence>
<reference evidence="1 2" key="1">
    <citation type="submission" date="2012-04" db="EMBL/GenBank/DDBJ databases">
        <authorList>
            <person name="Harkins D.M."/>
            <person name="Madupu R."/>
            <person name="Durkin A.S."/>
            <person name="Torralba M."/>
            <person name="Methe B."/>
            <person name="Sutton G.G."/>
            <person name="Nelson K.E."/>
        </authorList>
    </citation>
    <scope>NUCLEOTIDE SEQUENCE [LARGE SCALE GENOMIC DNA]</scope>
    <source>
        <strain evidence="1 2">HK411</strain>
    </source>
</reference>
<organism evidence="1 2">
    <name type="scientific">Haemophilus paraphrohaemolyticus HK411</name>
    <dbReference type="NCBI Taxonomy" id="1095743"/>
    <lineage>
        <taxon>Bacteria</taxon>
        <taxon>Pseudomonadati</taxon>
        <taxon>Pseudomonadota</taxon>
        <taxon>Gammaproteobacteria</taxon>
        <taxon>Pasteurellales</taxon>
        <taxon>Pasteurellaceae</taxon>
        <taxon>Haemophilus</taxon>
    </lineage>
</organism>
<dbReference type="AlphaFoldDB" id="I2NPL2"/>
<gene>
    <name evidence="1" type="ORF">HMPREF1054_1552</name>
</gene>
<name>I2NPL2_9PAST</name>
<protein>
    <submittedName>
        <fullName evidence="1">NAD(+) diphosphatase domain protein</fullName>
    </submittedName>
</protein>
<evidence type="ECO:0000313" key="2">
    <source>
        <dbReference type="Proteomes" id="UP000003345"/>
    </source>
</evidence>
<proteinExistence type="predicted"/>
<evidence type="ECO:0000313" key="1">
    <source>
        <dbReference type="EMBL" id="EIG27773.1"/>
    </source>
</evidence>
<accession>I2NPL2</accession>
<comment type="caution">
    <text evidence="1">The sequence shown here is derived from an EMBL/GenBank/DDBJ whole genome shotgun (WGS) entry which is preliminary data.</text>
</comment>